<dbReference type="FunFam" id="3.30.160.60:FF:001954">
    <property type="entry name" value="Zinc finger protein 787"/>
    <property type="match status" value="1"/>
</dbReference>
<evidence type="ECO:0000256" key="11">
    <source>
        <dbReference type="PROSITE-ProRule" id="PRU00042"/>
    </source>
</evidence>
<dbReference type="FunFam" id="3.30.160.60:FF:000218">
    <property type="entry name" value="Zinc finger protein 10"/>
    <property type="match status" value="1"/>
</dbReference>
<dbReference type="GO" id="GO:0000978">
    <property type="term" value="F:RNA polymerase II cis-regulatory region sequence-specific DNA binding"/>
    <property type="evidence" value="ECO:0007669"/>
    <property type="project" value="TreeGrafter"/>
</dbReference>
<evidence type="ECO:0000256" key="9">
    <source>
        <dbReference type="ARBA" id="ARBA00023163"/>
    </source>
</evidence>
<evidence type="ECO:0000313" key="15">
    <source>
        <dbReference type="Proteomes" id="UP001178461"/>
    </source>
</evidence>
<dbReference type="Gene3D" id="3.30.160.60">
    <property type="entry name" value="Classic Zinc Finger"/>
    <property type="match status" value="12"/>
</dbReference>
<evidence type="ECO:0000313" key="14">
    <source>
        <dbReference type="EMBL" id="CAI5768303.1"/>
    </source>
</evidence>
<feature type="domain" description="C2H2-type" evidence="13">
    <location>
        <begin position="608"/>
        <end position="635"/>
    </location>
</feature>
<evidence type="ECO:0000256" key="5">
    <source>
        <dbReference type="ARBA" id="ARBA00022771"/>
    </source>
</evidence>
<dbReference type="InterPro" id="IPR013087">
    <property type="entry name" value="Znf_C2H2_type"/>
</dbReference>
<comment type="similarity">
    <text evidence="2">Belongs to the krueppel C2H2-type zinc-finger protein family.</text>
</comment>
<feature type="domain" description="C2H2-type" evidence="13">
    <location>
        <begin position="496"/>
        <end position="523"/>
    </location>
</feature>
<comment type="subcellular location">
    <subcellularLocation>
        <location evidence="1">Nucleus</location>
    </subcellularLocation>
</comment>
<organism evidence="14 15">
    <name type="scientific">Podarcis lilfordi</name>
    <name type="common">Lilford's wall lizard</name>
    <dbReference type="NCBI Taxonomy" id="74358"/>
    <lineage>
        <taxon>Eukaryota</taxon>
        <taxon>Metazoa</taxon>
        <taxon>Chordata</taxon>
        <taxon>Craniata</taxon>
        <taxon>Vertebrata</taxon>
        <taxon>Euteleostomi</taxon>
        <taxon>Lepidosauria</taxon>
        <taxon>Squamata</taxon>
        <taxon>Bifurcata</taxon>
        <taxon>Unidentata</taxon>
        <taxon>Episquamata</taxon>
        <taxon>Laterata</taxon>
        <taxon>Lacertibaenia</taxon>
        <taxon>Lacertidae</taxon>
        <taxon>Podarcis</taxon>
    </lineage>
</organism>
<evidence type="ECO:0000256" key="7">
    <source>
        <dbReference type="ARBA" id="ARBA00023015"/>
    </source>
</evidence>
<dbReference type="FunFam" id="3.30.160.60:FF:001872">
    <property type="entry name" value="Zinc finger protein"/>
    <property type="match status" value="1"/>
</dbReference>
<dbReference type="SMART" id="SM00355">
    <property type="entry name" value="ZnF_C2H2"/>
    <property type="match status" value="12"/>
</dbReference>
<dbReference type="GO" id="GO:0001228">
    <property type="term" value="F:DNA-binding transcription activator activity, RNA polymerase II-specific"/>
    <property type="evidence" value="ECO:0007669"/>
    <property type="project" value="TreeGrafter"/>
</dbReference>
<dbReference type="PROSITE" id="PS00028">
    <property type="entry name" value="ZINC_FINGER_C2H2_1"/>
    <property type="match status" value="11"/>
</dbReference>
<feature type="domain" description="C2H2-type" evidence="13">
    <location>
        <begin position="580"/>
        <end position="607"/>
    </location>
</feature>
<evidence type="ECO:0000256" key="8">
    <source>
        <dbReference type="ARBA" id="ARBA00023125"/>
    </source>
</evidence>
<keyword evidence="15" id="KW-1185">Reference proteome</keyword>
<keyword evidence="8" id="KW-0238">DNA-binding</keyword>
<keyword evidence="9" id="KW-0804">Transcription</keyword>
<keyword evidence="5 11" id="KW-0863">Zinc-finger</keyword>
<dbReference type="GO" id="GO:0008270">
    <property type="term" value="F:zinc ion binding"/>
    <property type="evidence" value="ECO:0007669"/>
    <property type="project" value="UniProtKB-KW"/>
</dbReference>
<dbReference type="AlphaFoldDB" id="A0AA35K0Y9"/>
<feature type="domain" description="C2H2-type" evidence="13">
    <location>
        <begin position="468"/>
        <end position="495"/>
    </location>
</feature>
<dbReference type="PROSITE" id="PS50157">
    <property type="entry name" value="ZINC_FINGER_C2H2_2"/>
    <property type="match status" value="12"/>
</dbReference>
<dbReference type="Pfam" id="PF00096">
    <property type="entry name" value="zf-C2H2"/>
    <property type="match status" value="12"/>
</dbReference>
<feature type="domain" description="C2H2-type" evidence="13">
    <location>
        <begin position="524"/>
        <end position="551"/>
    </location>
</feature>
<evidence type="ECO:0000256" key="4">
    <source>
        <dbReference type="ARBA" id="ARBA00022737"/>
    </source>
</evidence>
<feature type="domain" description="C2H2-type" evidence="13">
    <location>
        <begin position="412"/>
        <end position="439"/>
    </location>
</feature>
<evidence type="ECO:0000256" key="3">
    <source>
        <dbReference type="ARBA" id="ARBA00022723"/>
    </source>
</evidence>
<dbReference type="PANTHER" id="PTHR24393">
    <property type="entry name" value="ZINC FINGER PROTEIN"/>
    <property type="match status" value="1"/>
</dbReference>
<sequence>MEVHEPPGPGPSKRLDAGRGKPHIPQMGATRELLTGAAPQPVKQEPNEQGWEGQWPGFMETLPAPQSQRKTQRLLEPTSGEGAEGFQVSFEGAEGSLEHRGGDMSSTRLGLSRESLDSSVKVKEEILEDEDEDTVSSYFKEFTGQRAMEAPEMPPGSVEDVAADYSKLISNPVKGQIPLEVKEEGCGEASLLVGQEWESVKEAFPLKQIDTSGISLERAKGVFFLGSEVDEIPAVQESKQEYRQWTMPEYRLLCEEGNSGSCKGSFQDKFLRHEAIQMDSECGKNFCQDVDLTKNQKMLYTCTFCGKIANRRADLLVHERTHTGEKPYKCSECGKSFNTTSYFTKHKRIHTGEKPYKCSECGQSFCQKGNLVSHVRIHTGEKPYKCGECGQSFSQRKILGKHQRIHTGEKPYKCLECGQSFSQASHLLTHRRTHTGEKPHKCSDCGKSFNQKGDLVIHKRKHTGQKPYECSECGKSFSTGYQFINHKRLHTGEKPYTCSECGQSFNWKSNLITHRRIHTGEKPYVCSICKKGFSDKSSLTKHLRTHTGEKPYKCSDCGQSFNLKSNLITHQRTHTGEKPYSCPECGKSLSHRSSLTKHIRTHTGEKPYECYECGKSFISSSDCKKHERVHTREKPYKRGRKCPLFPLFP</sequence>
<evidence type="ECO:0000256" key="1">
    <source>
        <dbReference type="ARBA" id="ARBA00004123"/>
    </source>
</evidence>
<feature type="domain" description="C2H2-type" evidence="13">
    <location>
        <begin position="552"/>
        <end position="579"/>
    </location>
</feature>
<evidence type="ECO:0000256" key="12">
    <source>
        <dbReference type="SAM" id="MobiDB-lite"/>
    </source>
</evidence>
<feature type="domain" description="C2H2-type" evidence="13">
    <location>
        <begin position="356"/>
        <end position="383"/>
    </location>
</feature>
<dbReference type="FunFam" id="3.30.160.60:FF:000785">
    <property type="entry name" value="zinc finger protein 648"/>
    <property type="match status" value="1"/>
</dbReference>
<protein>
    <submittedName>
        <fullName evidence="14">Finger 883-like isoform X1</fullName>
    </submittedName>
</protein>
<feature type="compositionally biased region" description="Pro residues" evidence="12">
    <location>
        <begin position="1"/>
        <end position="10"/>
    </location>
</feature>
<dbReference type="GO" id="GO:0005634">
    <property type="term" value="C:nucleus"/>
    <property type="evidence" value="ECO:0007669"/>
    <property type="project" value="UniProtKB-SubCell"/>
</dbReference>
<keyword evidence="4" id="KW-0677">Repeat</keyword>
<dbReference type="EMBL" id="OX395127">
    <property type="protein sequence ID" value="CAI5768303.1"/>
    <property type="molecule type" value="Genomic_DNA"/>
</dbReference>
<evidence type="ECO:0000259" key="13">
    <source>
        <dbReference type="PROSITE" id="PS50157"/>
    </source>
</evidence>
<accession>A0AA35K0Y9</accession>
<evidence type="ECO:0000256" key="10">
    <source>
        <dbReference type="ARBA" id="ARBA00023242"/>
    </source>
</evidence>
<name>A0AA35K0Y9_9SAUR</name>
<gene>
    <name evidence="14" type="ORF">PODLI_1B025154</name>
</gene>
<feature type="domain" description="C2H2-type" evidence="13">
    <location>
        <begin position="440"/>
        <end position="467"/>
    </location>
</feature>
<proteinExistence type="inferred from homology"/>
<evidence type="ECO:0000256" key="6">
    <source>
        <dbReference type="ARBA" id="ARBA00022833"/>
    </source>
</evidence>
<evidence type="ECO:0000256" key="2">
    <source>
        <dbReference type="ARBA" id="ARBA00006991"/>
    </source>
</evidence>
<dbReference type="PANTHER" id="PTHR24393:SF151">
    <property type="entry name" value="C2H2-TYPE DOMAIN-CONTAINING PROTEIN"/>
    <property type="match status" value="1"/>
</dbReference>
<feature type="domain" description="C2H2-type" evidence="13">
    <location>
        <begin position="384"/>
        <end position="411"/>
    </location>
</feature>
<reference evidence="14" key="1">
    <citation type="submission" date="2022-12" db="EMBL/GenBank/DDBJ databases">
        <authorList>
            <person name="Alioto T."/>
            <person name="Alioto T."/>
            <person name="Gomez Garrido J."/>
        </authorList>
    </citation>
    <scope>NUCLEOTIDE SEQUENCE</scope>
</reference>
<keyword evidence="10" id="KW-0539">Nucleus</keyword>
<keyword evidence="3" id="KW-0479">Metal-binding</keyword>
<dbReference type="SUPFAM" id="SSF57667">
    <property type="entry name" value="beta-beta-alpha zinc fingers"/>
    <property type="match status" value="6"/>
</dbReference>
<keyword evidence="6" id="KW-0862">Zinc</keyword>
<dbReference type="Proteomes" id="UP001178461">
    <property type="component" value="Chromosome 2"/>
</dbReference>
<dbReference type="FunFam" id="3.30.160.60:FF:002343">
    <property type="entry name" value="Zinc finger protein 33A"/>
    <property type="match status" value="6"/>
</dbReference>
<feature type="domain" description="C2H2-type" evidence="13">
    <location>
        <begin position="300"/>
        <end position="327"/>
    </location>
</feature>
<dbReference type="InterPro" id="IPR036236">
    <property type="entry name" value="Znf_C2H2_sf"/>
</dbReference>
<feature type="domain" description="C2H2-type" evidence="13">
    <location>
        <begin position="328"/>
        <end position="355"/>
    </location>
</feature>
<feature type="region of interest" description="Disordered" evidence="12">
    <location>
        <begin position="1"/>
        <end position="84"/>
    </location>
</feature>
<dbReference type="FunFam" id="3.30.160.60:FF:000990">
    <property type="entry name" value="zinc finger protein 629 isoform X2"/>
    <property type="match status" value="1"/>
</dbReference>
<keyword evidence="7" id="KW-0805">Transcription regulation</keyword>